<evidence type="ECO:0000256" key="1">
    <source>
        <dbReference type="SAM" id="MobiDB-lite"/>
    </source>
</evidence>
<evidence type="ECO:0000256" key="2">
    <source>
        <dbReference type="SAM" id="Phobius"/>
    </source>
</evidence>
<keyword evidence="2" id="KW-0812">Transmembrane</keyword>
<reference evidence="3" key="1">
    <citation type="submission" date="2018-02" db="EMBL/GenBank/DDBJ databases">
        <title>Rhizophora mucronata_Transcriptome.</title>
        <authorList>
            <person name="Meera S.P."/>
            <person name="Sreeshan A."/>
            <person name="Augustine A."/>
        </authorList>
    </citation>
    <scope>NUCLEOTIDE SEQUENCE</scope>
    <source>
        <tissue evidence="3">Leaf</tissue>
    </source>
</reference>
<name>A0A2P2IKI7_RHIMU</name>
<evidence type="ECO:0000313" key="3">
    <source>
        <dbReference type="EMBL" id="MBW81750.1"/>
    </source>
</evidence>
<keyword evidence="2" id="KW-0472">Membrane</keyword>
<feature type="compositionally biased region" description="Low complexity" evidence="1">
    <location>
        <begin position="47"/>
        <end position="59"/>
    </location>
</feature>
<feature type="region of interest" description="Disordered" evidence="1">
    <location>
        <begin position="39"/>
        <end position="79"/>
    </location>
</feature>
<organism evidence="3">
    <name type="scientific">Rhizophora mucronata</name>
    <name type="common">Asiatic mangrove</name>
    <dbReference type="NCBI Taxonomy" id="61149"/>
    <lineage>
        <taxon>Eukaryota</taxon>
        <taxon>Viridiplantae</taxon>
        <taxon>Streptophyta</taxon>
        <taxon>Embryophyta</taxon>
        <taxon>Tracheophyta</taxon>
        <taxon>Spermatophyta</taxon>
        <taxon>Magnoliopsida</taxon>
        <taxon>eudicotyledons</taxon>
        <taxon>Gunneridae</taxon>
        <taxon>Pentapetalae</taxon>
        <taxon>rosids</taxon>
        <taxon>fabids</taxon>
        <taxon>Malpighiales</taxon>
        <taxon>Rhizophoraceae</taxon>
        <taxon>Rhizophora</taxon>
    </lineage>
</organism>
<keyword evidence="2" id="KW-1133">Transmembrane helix</keyword>
<proteinExistence type="predicted"/>
<feature type="transmembrane region" description="Helical" evidence="2">
    <location>
        <begin position="152"/>
        <end position="176"/>
    </location>
</feature>
<protein>
    <submittedName>
        <fullName evidence="3">Protein phosphatase 2c</fullName>
    </submittedName>
</protein>
<dbReference type="AlphaFoldDB" id="A0A2P2IKI7"/>
<sequence>MSCTMALSKSPVFSPSSSLFRNKGSVVVPPPAEAISSTVTHLKSTLSPSSSSPSSPRSPFRLRLQKPPIGLTSSSGSGSSVAAASVLKRKRPARLDIPVATLGFGGPATLAVEEVEMEREGVGYSVFCKRGKREAMEDRFAADVDFQGNSKLVYYSISITNFKMWTGIFILAYYWVF</sequence>
<dbReference type="EMBL" id="GGEC01001267">
    <property type="protein sequence ID" value="MBW81750.1"/>
    <property type="molecule type" value="Transcribed_RNA"/>
</dbReference>
<accession>A0A2P2IKI7</accession>